<dbReference type="PANTHER" id="PTHR11638:SF18">
    <property type="entry name" value="HEAT SHOCK PROTEIN 104"/>
    <property type="match status" value="1"/>
</dbReference>
<dbReference type="GO" id="GO:0016887">
    <property type="term" value="F:ATP hydrolysis activity"/>
    <property type="evidence" value="ECO:0007669"/>
    <property type="project" value="InterPro"/>
</dbReference>
<name>A0A5C1H7U8_9APIC</name>
<keyword evidence="2" id="KW-0547">Nucleotide-binding</keyword>
<evidence type="ECO:0000259" key="6">
    <source>
        <dbReference type="SMART" id="SM01086"/>
    </source>
</evidence>
<feature type="domain" description="Clp ATPase C-terminal" evidence="6">
    <location>
        <begin position="641"/>
        <end position="726"/>
    </location>
</feature>
<dbReference type="PANTHER" id="PTHR11638">
    <property type="entry name" value="ATP-DEPENDENT CLP PROTEASE"/>
    <property type="match status" value="1"/>
</dbReference>
<reference evidence="7" key="1">
    <citation type="journal article" date="2019" name="Genome Biol. Evol.">
        <title>Nephromyces represents a diverse and novel lineage of the Apicomplexa that has retained apicoplasts.</title>
        <authorList>
            <person name="Munoz-Gomez S.A."/>
            <person name="Durnin K."/>
            <person name="Eme L."/>
            <person name="Paight C."/>
            <person name="Lane C.E."/>
            <person name="Saffo M.B."/>
            <person name="Slamovits C.H."/>
        </authorList>
    </citation>
    <scope>NUCLEOTIDE SEQUENCE</scope>
    <source>
        <strain evidence="7">461</strain>
    </source>
</reference>
<accession>A0A5C1H7U8</accession>
<gene>
    <name evidence="7" type="primary">clpC</name>
</gene>
<keyword evidence="7" id="KW-0378">Hydrolase</keyword>
<dbReference type="FunFam" id="3.40.50.300:FF:000025">
    <property type="entry name" value="ATP-dependent Clp protease subunit"/>
    <property type="match status" value="1"/>
</dbReference>
<dbReference type="InterPro" id="IPR001270">
    <property type="entry name" value="ClpA/B"/>
</dbReference>
<dbReference type="EMBL" id="MK573203">
    <property type="protein sequence ID" value="QEM01677.1"/>
    <property type="molecule type" value="Genomic_DNA"/>
</dbReference>
<dbReference type="Gene3D" id="3.40.50.300">
    <property type="entry name" value="P-loop containing nucleotide triphosphate hydrolases"/>
    <property type="match status" value="2"/>
</dbReference>
<dbReference type="InterPro" id="IPR003959">
    <property type="entry name" value="ATPase_AAA_core"/>
</dbReference>
<dbReference type="Pfam" id="PF10431">
    <property type="entry name" value="ClpB_D2-small"/>
    <property type="match status" value="1"/>
</dbReference>
<keyword evidence="1" id="KW-0677">Repeat</keyword>
<dbReference type="InterPro" id="IPR003593">
    <property type="entry name" value="AAA+_ATPase"/>
</dbReference>
<evidence type="ECO:0000259" key="5">
    <source>
        <dbReference type="SMART" id="SM00382"/>
    </source>
</evidence>
<dbReference type="GO" id="GO:0034605">
    <property type="term" value="P:cellular response to heat"/>
    <property type="evidence" value="ECO:0007669"/>
    <property type="project" value="TreeGrafter"/>
</dbReference>
<evidence type="ECO:0000256" key="3">
    <source>
        <dbReference type="ARBA" id="ARBA00022840"/>
    </source>
</evidence>
<dbReference type="GO" id="GO:0008233">
    <property type="term" value="F:peptidase activity"/>
    <property type="evidence" value="ECO:0007669"/>
    <property type="project" value="UniProtKB-KW"/>
</dbReference>
<protein>
    <submittedName>
        <fullName evidence="7">ATP-dependent Clp protease ATP-binding subunit</fullName>
    </submittedName>
</protein>
<keyword evidence="7" id="KW-0645">Protease</keyword>
<dbReference type="GO" id="GO:0006508">
    <property type="term" value="P:proteolysis"/>
    <property type="evidence" value="ECO:0007669"/>
    <property type="project" value="UniProtKB-KW"/>
</dbReference>
<evidence type="ECO:0000313" key="7">
    <source>
        <dbReference type="EMBL" id="QEM01677.1"/>
    </source>
</evidence>
<organism evidence="7">
    <name type="scientific">Nephromyces sp. ex Molgula occidentalis</name>
    <dbReference type="NCBI Taxonomy" id="2544991"/>
    <lineage>
        <taxon>Eukaryota</taxon>
        <taxon>Sar</taxon>
        <taxon>Alveolata</taxon>
        <taxon>Apicomplexa</taxon>
        <taxon>Aconoidasida</taxon>
        <taxon>Nephromycida</taxon>
        <taxon>Nephromyces</taxon>
    </lineage>
</organism>
<dbReference type="Pfam" id="PF07724">
    <property type="entry name" value="AAA_2"/>
    <property type="match status" value="1"/>
</dbReference>
<dbReference type="PRINTS" id="PR00300">
    <property type="entry name" value="CLPPROTEASEA"/>
</dbReference>
<dbReference type="AlphaFoldDB" id="A0A5C1H7U8"/>
<dbReference type="Pfam" id="PF17871">
    <property type="entry name" value="AAA_lid_9"/>
    <property type="match status" value="1"/>
</dbReference>
<dbReference type="GO" id="GO:0005524">
    <property type="term" value="F:ATP binding"/>
    <property type="evidence" value="ECO:0007669"/>
    <property type="project" value="UniProtKB-KW"/>
</dbReference>
<dbReference type="GO" id="GO:0005737">
    <property type="term" value="C:cytoplasm"/>
    <property type="evidence" value="ECO:0007669"/>
    <property type="project" value="TreeGrafter"/>
</dbReference>
<evidence type="ECO:0000256" key="1">
    <source>
        <dbReference type="ARBA" id="ARBA00022737"/>
    </source>
</evidence>
<feature type="domain" description="AAA+ ATPase" evidence="5">
    <location>
        <begin position="463"/>
        <end position="642"/>
    </location>
</feature>
<sequence length="743" mass="86566">MILLNLFCTKEIFFILLKAEYLAIKFNSFYIEPIHILSALCLTKNLFSFLFLNKNIKIDKLINSMLNEINFRNYKFSKFKLFSIRSLNLLNKSKNKNRLINSIDLIFYLIQEDNLLINKLIFNLKLQKIILLKTLNNYIKNLNLNNINIINKYTNVNLFNNLSNLVDRDIELNNIIKILIRKFKSNPLLIGEIGVGRRSLIKLLFKKIKFHKISKNLKFKEIKILDLSVLLTTSINNNIEHQLKLLIESSKNHGNLILICLDIHLLLNIFSKQNENSNISSLNLFKIALESKFIQIIGITTSKIYNKELKNNYIIENFFETVIISEPNEIKTFEILKQWSKELMQFHNVNFWPKILKQSIILSKKYLKSRVFPLKALEVLDIACTKIYNKKWKILNNLKIKQAISDLTGIPESILIQNNNINEKLKSLEYELKRNIYGQDKALTNIITSIKRAYTGLKQLNRPVGSWIFWGPSGTGKTELAKIIAKLLFGSEKEIIKFDMSEFMEKHSISRLIGSPPGYIGYGEGGQLTEIVNKKPYSVILFDEIEKAHEDITNLMLQILDDGILTDSTGKKIDFSNTIIIFTSNLGCPKNPNEFKVFEEGKLLSKHSYNYLEINIKKVIHKYFKPEFLNRIDEIIVFNPLTIEILINIAEKFINQLQQQLLVNNSSVFISVDLNIKHFLAILSYHPFYGARPLKKLIEKLIEKPLSELLLNLNLTKFSYLLSFIFDKKFKEFKYSIKKIKKN</sequence>
<dbReference type="Gene3D" id="1.10.8.60">
    <property type="match status" value="2"/>
</dbReference>
<keyword evidence="4" id="KW-0143">Chaperone</keyword>
<dbReference type="InterPro" id="IPR027417">
    <property type="entry name" value="P-loop_NTPase"/>
</dbReference>
<evidence type="ECO:0000256" key="4">
    <source>
        <dbReference type="ARBA" id="ARBA00023186"/>
    </source>
</evidence>
<proteinExistence type="predicted"/>
<dbReference type="SUPFAM" id="SSF52540">
    <property type="entry name" value="P-loop containing nucleoside triphosphate hydrolases"/>
    <property type="match status" value="2"/>
</dbReference>
<dbReference type="InterPro" id="IPR019489">
    <property type="entry name" value="Clp_ATPase_C"/>
</dbReference>
<dbReference type="InterPro" id="IPR050130">
    <property type="entry name" value="ClpA_ClpB"/>
</dbReference>
<evidence type="ECO:0000256" key="2">
    <source>
        <dbReference type="ARBA" id="ARBA00022741"/>
    </source>
</evidence>
<keyword evidence="3 7" id="KW-0067">ATP-binding</keyword>
<dbReference type="SMART" id="SM01086">
    <property type="entry name" value="ClpB_D2-small"/>
    <property type="match status" value="1"/>
</dbReference>
<dbReference type="SMART" id="SM00382">
    <property type="entry name" value="AAA"/>
    <property type="match status" value="1"/>
</dbReference>
<dbReference type="CDD" id="cd19499">
    <property type="entry name" value="RecA-like_ClpB_Hsp104-like"/>
    <property type="match status" value="1"/>
</dbReference>
<dbReference type="InterPro" id="IPR041546">
    <property type="entry name" value="ClpA/ClpB_AAA_lid"/>
</dbReference>